<dbReference type="Pfam" id="PF00156">
    <property type="entry name" value="Pribosyltran"/>
    <property type="match status" value="1"/>
</dbReference>
<dbReference type="InterPro" id="IPR029057">
    <property type="entry name" value="PRTase-like"/>
</dbReference>
<dbReference type="AlphaFoldDB" id="X7EG35"/>
<dbReference type="PANTHER" id="PTHR47505:SF1">
    <property type="entry name" value="DNA UTILIZATION PROTEIN YHGH"/>
    <property type="match status" value="1"/>
</dbReference>
<feature type="domain" description="Phosphoribosyltransferase" evidence="2">
    <location>
        <begin position="138"/>
        <end position="234"/>
    </location>
</feature>
<dbReference type="EMBL" id="JALZ01000007">
    <property type="protein sequence ID" value="ETX15039.1"/>
    <property type="molecule type" value="Genomic_DNA"/>
</dbReference>
<evidence type="ECO:0000259" key="3">
    <source>
        <dbReference type="Pfam" id="PF18912"/>
    </source>
</evidence>
<sequence>MQTAIRLVYPPHCLACGEHVSTEFGLCGACFSETHFITGLVCDACGTPLPGDGAEDGILCDGCLAARRPWSQGRAALLYSGAGRRLVLALKHGDRHDIARAAAPWLARAAAPILRDDSLIVPVPLHLLRLLKRRYNQSALLAQSLARETRCDILCDALVRTRRTPSLDGRTREARFEVLHGAIAVRRSRAAQIAGRHVLLVDDVMTSGATFGAATDALYASGAREVCTLALARVGRDA</sequence>
<dbReference type="CDD" id="cd06223">
    <property type="entry name" value="PRTases_typeI"/>
    <property type="match status" value="1"/>
</dbReference>
<reference evidence="4 5" key="1">
    <citation type="submission" date="2014-01" db="EMBL/GenBank/DDBJ databases">
        <title>Roseivivax halodurans JCM 10272 Genome Sequencing.</title>
        <authorList>
            <person name="Lai Q."/>
            <person name="Li G."/>
            <person name="Shao Z."/>
        </authorList>
    </citation>
    <scope>NUCLEOTIDE SEQUENCE [LARGE SCALE GENOMIC DNA]</scope>
    <source>
        <strain evidence="4 5">JCM 10272</strain>
    </source>
</reference>
<proteinExistence type="inferred from homology"/>
<organism evidence="4 5">
    <name type="scientific">Roseivivax halodurans JCM 10272</name>
    <dbReference type="NCBI Taxonomy" id="1449350"/>
    <lineage>
        <taxon>Bacteria</taxon>
        <taxon>Pseudomonadati</taxon>
        <taxon>Pseudomonadota</taxon>
        <taxon>Alphaproteobacteria</taxon>
        <taxon>Rhodobacterales</taxon>
        <taxon>Roseobacteraceae</taxon>
        <taxon>Roseivivax</taxon>
    </lineage>
</organism>
<dbReference type="SUPFAM" id="SSF53271">
    <property type="entry name" value="PRTase-like"/>
    <property type="match status" value="1"/>
</dbReference>
<dbReference type="Gene3D" id="3.40.50.2020">
    <property type="match status" value="1"/>
</dbReference>
<dbReference type="Pfam" id="PF18912">
    <property type="entry name" value="DZR_2"/>
    <property type="match status" value="1"/>
</dbReference>
<dbReference type="STRING" id="1449350.OCH239_19780"/>
<dbReference type="PANTHER" id="PTHR47505">
    <property type="entry name" value="DNA UTILIZATION PROTEIN YHGH"/>
    <property type="match status" value="1"/>
</dbReference>
<gene>
    <name evidence="4" type="ORF">OCH239_19780</name>
</gene>
<evidence type="ECO:0000256" key="1">
    <source>
        <dbReference type="ARBA" id="ARBA00008007"/>
    </source>
</evidence>
<dbReference type="PATRIC" id="fig|1449350.3.peg.1861"/>
<dbReference type="InterPro" id="IPR051910">
    <property type="entry name" value="ComF/GntX_DNA_util-trans"/>
</dbReference>
<comment type="caution">
    <text evidence="4">The sequence shown here is derived from an EMBL/GenBank/DDBJ whole genome shotgun (WGS) entry which is preliminary data.</text>
</comment>
<protein>
    <submittedName>
        <fullName evidence="4">Competence protein ComF</fullName>
    </submittedName>
</protein>
<accession>X7EG35</accession>
<dbReference type="Proteomes" id="UP000022447">
    <property type="component" value="Unassembled WGS sequence"/>
</dbReference>
<keyword evidence="5" id="KW-1185">Reference proteome</keyword>
<dbReference type="eggNOG" id="COG1040">
    <property type="taxonomic scope" value="Bacteria"/>
</dbReference>
<dbReference type="InterPro" id="IPR000836">
    <property type="entry name" value="PRTase_dom"/>
</dbReference>
<evidence type="ECO:0000313" key="4">
    <source>
        <dbReference type="EMBL" id="ETX15039.1"/>
    </source>
</evidence>
<dbReference type="InterPro" id="IPR044005">
    <property type="entry name" value="DZR_2"/>
</dbReference>
<evidence type="ECO:0000313" key="5">
    <source>
        <dbReference type="Proteomes" id="UP000022447"/>
    </source>
</evidence>
<evidence type="ECO:0000259" key="2">
    <source>
        <dbReference type="Pfam" id="PF00156"/>
    </source>
</evidence>
<comment type="similarity">
    <text evidence="1">Belongs to the ComF/GntX family.</text>
</comment>
<name>X7EG35_9RHOB</name>
<feature type="domain" description="Double zinc ribbon" evidence="3">
    <location>
        <begin position="5"/>
        <end position="64"/>
    </location>
</feature>